<comment type="caution">
    <text evidence="1">The sequence shown here is derived from an EMBL/GenBank/DDBJ whole genome shotgun (WGS) entry which is preliminary data.</text>
</comment>
<keyword evidence="2" id="KW-1185">Reference proteome</keyword>
<accession>A0ABT6WDM5</accession>
<dbReference type="Proteomes" id="UP001241758">
    <property type="component" value="Unassembled WGS sequence"/>
</dbReference>
<protein>
    <recommendedName>
        <fullName evidence="3">XRE family transcriptional regulator</fullName>
    </recommendedName>
</protein>
<name>A0ABT6WDM5_9ACTN</name>
<sequence length="158" mass="17480">MKSAPQGGVIPPKLSRRQAGKYFIDTVLQVLNMRPAQLSALTGHAAVTVSRYRAGKRVPTMGFILDLVDAAPNAGFTVDQVAPRLGHPWRATKDPERHRTFADYVITVRVLARLPGNQFAIKSGLTIDCVRDLERGVLPDDAVLRKFVRHIPATRLFD</sequence>
<organism evidence="1 2">
    <name type="scientific">Actinoplanes sandaracinus</name>
    <dbReference type="NCBI Taxonomy" id="3045177"/>
    <lineage>
        <taxon>Bacteria</taxon>
        <taxon>Bacillati</taxon>
        <taxon>Actinomycetota</taxon>
        <taxon>Actinomycetes</taxon>
        <taxon>Micromonosporales</taxon>
        <taxon>Micromonosporaceae</taxon>
        <taxon>Actinoplanes</taxon>
    </lineage>
</organism>
<dbReference type="EMBL" id="JASCTH010000002">
    <property type="protein sequence ID" value="MDI6097830.1"/>
    <property type="molecule type" value="Genomic_DNA"/>
</dbReference>
<evidence type="ECO:0000313" key="1">
    <source>
        <dbReference type="EMBL" id="MDI6097830.1"/>
    </source>
</evidence>
<reference evidence="1 2" key="1">
    <citation type="submission" date="2023-05" db="EMBL/GenBank/DDBJ databases">
        <title>Actinoplanes sp. NEAU-A12 genome sequencing.</title>
        <authorList>
            <person name="Wang Z.-S."/>
        </authorList>
    </citation>
    <scope>NUCLEOTIDE SEQUENCE [LARGE SCALE GENOMIC DNA]</scope>
    <source>
        <strain evidence="1 2">NEAU-A12</strain>
    </source>
</reference>
<proteinExistence type="predicted"/>
<evidence type="ECO:0008006" key="3">
    <source>
        <dbReference type="Google" id="ProtNLM"/>
    </source>
</evidence>
<dbReference type="RefSeq" id="WP_282757213.1">
    <property type="nucleotide sequence ID" value="NZ_JASCTH010000002.1"/>
</dbReference>
<evidence type="ECO:0000313" key="2">
    <source>
        <dbReference type="Proteomes" id="UP001241758"/>
    </source>
</evidence>
<gene>
    <name evidence="1" type="ORF">QLQ12_04355</name>
</gene>